<dbReference type="PROSITE" id="PS00092">
    <property type="entry name" value="N6_MTASE"/>
    <property type="match status" value="1"/>
</dbReference>
<dbReference type="GO" id="GO:0003677">
    <property type="term" value="F:DNA binding"/>
    <property type="evidence" value="ECO:0007669"/>
    <property type="project" value="InterPro"/>
</dbReference>
<keyword evidence="4" id="KW-0808">Transferase</keyword>
<dbReference type="InterPro" id="IPR002052">
    <property type="entry name" value="DNA_methylase_N6_adenine_CS"/>
</dbReference>
<dbReference type="InterPro" id="IPR029063">
    <property type="entry name" value="SAM-dependent_MTases_sf"/>
</dbReference>
<comment type="similarity">
    <text evidence="1">Belongs to the N(4)/N(6)-methyltransferase family.</text>
</comment>
<dbReference type="InterPro" id="IPR003356">
    <property type="entry name" value="DNA_methylase_A-5"/>
</dbReference>
<dbReference type="Gene3D" id="1.20.1260.30">
    <property type="match status" value="2"/>
</dbReference>
<sequence>MTSTEQNIERFLATLQSLGGSAGNGKLREELGWQESTYLRIKQVLLEQGDIVSGRGRGGSVALAETAAVEKRPVTHLVSQQAKAVKPSALSTKTKEAKPQADTETAASVRRSGVVKKSDLYSSIWASCDELRGGMDASQYKDYVLFMLFIKYISDKYGNSDDFAPPVVIPPGASFNDMVALKGRADIGDKINTQVIQKLIESNTKLARSDFPDFNDPNKLGEGAAMVERLGNLIAIFEKPELNFANNRADNDDLLGDAYEYLMRHFAQDSGKSKGQFYTPSEVSSIIAQVIGISRANTRASTTAYDPTCGSGSLLLKVAAEAGRQITLEGQEKDVTTAGIARMNMILHHFPSATILGGDTLSNPKFKDGEQLRSYDYVVANPPFSDKKWSTGLTPASDPYQRFAWGAPPDKQGDYAYLLHVIRSMKATAGKGAIILPHGVLFRGNAEGLIRRQLVRSGMLKGIIGLPANLFFGTGIPACILVLDKENASARKGIFMIDASKGFIKDGPKNRLREQDIHRIVDAFRRGVDVPRYARMVPLDEIASDKNNYNLNLPRYIDSSEPEDLHDIDAHLNGGIPERDIGAFAADWEEMPALRQALFEAERPGYARLRQPIAEVRPVILAHPQFQRFRSKVETLFEKWQQAVTPLLTGIQPGDKPKVLITQAAETLLATFHAAPLLDPYDIYQHLMDYWAEVMQDDAYLIVADGWVAQPRRIVKIDKKGKAKDKGWICDLLPKSYIVARYFATKQAELEAKQAELDSVASQLAELQEEHSGEDGAFAGFDKINAAQVKDRIAEIGDDADSADERAVLQQWQQLSAHEAALKKTVKALEGELDQQAYEQYASLGEAEVKTLVVQDKWLAHLQAEVQQELDRISQTLAQRIRELAERYDTPLPKLEDDVAALSIKVETHLKRMGAAWK</sequence>
<keyword evidence="6" id="KW-0680">Restriction system</keyword>
<dbReference type="GO" id="GO:0008170">
    <property type="term" value="F:N-methyltransferase activity"/>
    <property type="evidence" value="ECO:0007669"/>
    <property type="project" value="InterPro"/>
</dbReference>
<dbReference type="InterPro" id="IPR022749">
    <property type="entry name" value="D12N6_MeTrfase_N"/>
</dbReference>
<dbReference type="InterPro" id="IPR051537">
    <property type="entry name" value="DNA_Adenine_Mtase"/>
</dbReference>
<dbReference type="GO" id="GO:0009007">
    <property type="term" value="F:site-specific DNA-methyltransferase (adenine-specific) activity"/>
    <property type="evidence" value="ECO:0007669"/>
    <property type="project" value="UniProtKB-EC"/>
</dbReference>
<reference evidence="12" key="1">
    <citation type="submission" date="2015-07" db="EMBL/GenBank/DDBJ databases">
        <authorList>
            <person name="Wibberg D."/>
        </authorList>
    </citation>
    <scope>NUCLEOTIDE SEQUENCE [LARGE SCALE GENOMIC DNA]</scope>
</reference>
<evidence type="ECO:0000256" key="8">
    <source>
        <dbReference type="SAM" id="MobiDB-lite"/>
    </source>
</evidence>
<dbReference type="SUPFAM" id="SSF53335">
    <property type="entry name" value="S-adenosyl-L-methionine-dependent methyltransferases"/>
    <property type="match status" value="1"/>
</dbReference>
<dbReference type="EMBL" id="CXOI01000035">
    <property type="protein sequence ID" value="CTP87990.1"/>
    <property type="molecule type" value="Genomic_DNA"/>
</dbReference>
<name>A0A0K2ZXJ1_9XANT</name>
<dbReference type="Pfam" id="PF02384">
    <property type="entry name" value="N6_Mtase"/>
    <property type="match status" value="1"/>
</dbReference>
<dbReference type="RefSeq" id="WP_196765026.1">
    <property type="nucleotide sequence ID" value="NZ_CXOI01000035.1"/>
</dbReference>
<evidence type="ECO:0000259" key="10">
    <source>
        <dbReference type="Pfam" id="PF12161"/>
    </source>
</evidence>
<organism evidence="11 12">
    <name type="scientific">Xanthomonas graminis pv. arrhenatheri LMG 727</name>
    <dbReference type="NCBI Taxonomy" id="1195923"/>
    <lineage>
        <taxon>Bacteria</taxon>
        <taxon>Pseudomonadati</taxon>
        <taxon>Pseudomonadota</taxon>
        <taxon>Gammaproteobacteria</taxon>
        <taxon>Lysobacterales</taxon>
        <taxon>Lysobacteraceae</taxon>
        <taxon>Xanthomonas</taxon>
        <taxon>Xanthomonas translucens group</taxon>
        <taxon>Xanthomonas graminis</taxon>
    </lineage>
</organism>
<dbReference type="PANTHER" id="PTHR42933:SF3">
    <property type="entry name" value="TYPE I RESTRICTION ENZYME MJAVIII METHYLASE SUBUNIT"/>
    <property type="match status" value="1"/>
</dbReference>
<dbReference type="Gene3D" id="3.40.50.150">
    <property type="entry name" value="Vaccinia Virus protein VP39"/>
    <property type="match status" value="1"/>
</dbReference>
<proteinExistence type="inferred from homology"/>
<evidence type="ECO:0000313" key="11">
    <source>
        <dbReference type="EMBL" id="CTP87990.1"/>
    </source>
</evidence>
<dbReference type="EC" id="2.1.1.72" evidence="2"/>
<dbReference type="PRINTS" id="PR00507">
    <property type="entry name" value="N12N6MTFRASE"/>
</dbReference>
<dbReference type="Pfam" id="PF12161">
    <property type="entry name" value="HsdM_N"/>
    <property type="match status" value="1"/>
</dbReference>
<evidence type="ECO:0000256" key="3">
    <source>
        <dbReference type="ARBA" id="ARBA00022603"/>
    </source>
</evidence>
<keyword evidence="3" id="KW-0489">Methyltransferase</keyword>
<dbReference type="GO" id="GO:0009307">
    <property type="term" value="P:DNA restriction-modification system"/>
    <property type="evidence" value="ECO:0007669"/>
    <property type="project" value="UniProtKB-KW"/>
</dbReference>
<keyword evidence="5" id="KW-0949">S-adenosyl-L-methionine</keyword>
<dbReference type="REBASE" id="163900">
    <property type="entry name" value="M.Xsp727ORF2221P"/>
</dbReference>
<evidence type="ECO:0000256" key="2">
    <source>
        <dbReference type="ARBA" id="ARBA00011900"/>
    </source>
</evidence>
<evidence type="ECO:0000313" key="12">
    <source>
        <dbReference type="Proteomes" id="UP000046187"/>
    </source>
</evidence>
<accession>A0A0K2ZXJ1</accession>
<evidence type="ECO:0000259" key="9">
    <source>
        <dbReference type="Pfam" id="PF02384"/>
    </source>
</evidence>
<evidence type="ECO:0000256" key="6">
    <source>
        <dbReference type="ARBA" id="ARBA00022747"/>
    </source>
</evidence>
<evidence type="ECO:0000256" key="4">
    <source>
        <dbReference type="ARBA" id="ARBA00022679"/>
    </source>
</evidence>
<protein>
    <recommendedName>
        <fullName evidence="2">site-specific DNA-methyltransferase (adenine-specific)</fullName>
        <ecNumber evidence="2">2.1.1.72</ecNumber>
    </recommendedName>
</protein>
<evidence type="ECO:0000256" key="7">
    <source>
        <dbReference type="ARBA" id="ARBA00047942"/>
    </source>
</evidence>
<dbReference type="AlphaFoldDB" id="A0A0K2ZXJ1"/>
<feature type="region of interest" description="Disordered" evidence="8">
    <location>
        <begin position="86"/>
        <end position="106"/>
    </location>
</feature>
<dbReference type="GO" id="GO:0032259">
    <property type="term" value="P:methylation"/>
    <property type="evidence" value="ECO:0007669"/>
    <property type="project" value="UniProtKB-KW"/>
</dbReference>
<dbReference type="Proteomes" id="UP000046187">
    <property type="component" value="Unassembled WGS sequence"/>
</dbReference>
<gene>
    <name evidence="11" type="ORF">XTALMG727_2221</name>
</gene>
<feature type="domain" description="DNA methylase adenine-specific" evidence="9">
    <location>
        <begin position="251"/>
        <end position="563"/>
    </location>
</feature>
<dbReference type="PANTHER" id="PTHR42933">
    <property type="entry name" value="SLR6095 PROTEIN"/>
    <property type="match status" value="1"/>
</dbReference>
<comment type="catalytic activity">
    <reaction evidence="7">
        <text>a 2'-deoxyadenosine in DNA + S-adenosyl-L-methionine = an N(6)-methyl-2'-deoxyadenosine in DNA + S-adenosyl-L-homocysteine + H(+)</text>
        <dbReference type="Rhea" id="RHEA:15197"/>
        <dbReference type="Rhea" id="RHEA-COMP:12418"/>
        <dbReference type="Rhea" id="RHEA-COMP:12419"/>
        <dbReference type="ChEBI" id="CHEBI:15378"/>
        <dbReference type="ChEBI" id="CHEBI:57856"/>
        <dbReference type="ChEBI" id="CHEBI:59789"/>
        <dbReference type="ChEBI" id="CHEBI:90615"/>
        <dbReference type="ChEBI" id="CHEBI:90616"/>
        <dbReference type="EC" id="2.1.1.72"/>
    </reaction>
</comment>
<feature type="domain" description="N6 adenine-specific DNA methyltransferase N-terminal" evidence="10">
    <location>
        <begin position="122"/>
        <end position="237"/>
    </location>
</feature>
<evidence type="ECO:0000256" key="5">
    <source>
        <dbReference type="ARBA" id="ARBA00022691"/>
    </source>
</evidence>
<keyword evidence="12" id="KW-1185">Reference proteome</keyword>
<evidence type="ECO:0000256" key="1">
    <source>
        <dbReference type="ARBA" id="ARBA00006594"/>
    </source>
</evidence>
<dbReference type="InterPro" id="IPR038333">
    <property type="entry name" value="T1MK-like_N_sf"/>
</dbReference>